<dbReference type="InterPro" id="IPR011009">
    <property type="entry name" value="Kinase-like_dom_sf"/>
</dbReference>
<evidence type="ECO:0000313" key="2">
    <source>
        <dbReference type="Proteomes" id="UP000683000"/>
    </source>
</evidence>
<dbReference type="Proteomes" id="UP000683000">
    <property type="component" value="Unassembled WGS sequence"/>
</dbReference>
<dbReference type="EMBL" id="JAGFBS010000034">
    <property type="protein sequence ID" value="KAG6371491.1"/>
    <property type="molecule type" value="Genomic_DNA"/>
</dbReference>
<proteinExistence type="predicted"/>
<protein>
    <recommendedName>
        <fullName evidence="3">Protein kinase domain-containing protein</fullName>
    </recommendedName>
</protein>
<dbReference type="AlphaFoldDB" id="A0A8I3A565"/>
<keyword evidence="2" id="KW-1185">Reference proteome</keyword>
<reference evidence="1" key="1">
    <citation type="submission" date="2021-03" db="EMBL/GenBank/DDBJ databases">
        <title>Evolutionary innovations through gain and loss of genes in the ectomycorrhizal Boletales.</title>
        <authorList>
            <person name="Wu G."/>
            <person name="Miyauchi S."/>
            <person name="Morin E."/>
            <person name="Yang Z.-L."/>
            <person name="Xu J."/>
            <person name="Martin F.M."/>
        </authorList>
    </citation>
    <scope>NUCLEOTIDE SEQUENCE</scope>
    <source>
        <strain evidence="1">BR01</strain>
    </source>
</reference>
<dbReference type="OrthoDB" id="2667387at2759"/>
<organism evidence="1 2">
    <name type="scientific">Boletus reticuloceps</name>
    <dbReference type="NCBI Taxonomy" id="495285"/>
    <lineage>
        <taxon>Eukaryota</taxon>
        <taxon>Fungi</taxon>
        <taxon>Dikarya</taxon>
        <taxon>Basidiomycota</taxon>
        <taxon>Agaricomycotina</taxon>
        <taxon>Agaricomycetes</taxon>
        <taxon>Agaricomycetidae</taxon>
        <taxon>Boletales</taxon>
        <taxon>Boletineae</taxon>
        <taxon>Boletaceae</taxon>
        <taxon>Boletoideae</taxon>
        <taxon>Boletus</taxon>
    </lineage>
</organism>
<accession>A0A8I3A565</accession>
<comment type="caution">
    <text evidence="1">The sequence shown here is derived from an EMBL/GenBank/DDBJ whole genome shotgun (WGS) entry which is preliminary data.</text>
</comment>
<gene>
    <name evidence="1" type="ORF">JVT61DRAFT_9528</name>
</gene>
<sequence length="199" mass="22528">MQLLTPQSQKAILSLVSQPFPTQIQTTNQLYLAETTDGKKIAVKLTHHYSYELHMFCADCGYAPKLLGFEEFRNGYFAIAMEIVTSPLLIENATGPEATQLAEQLQELVKSFHAENFVHGDSRGPNILCDGNRVKVIDFDWGGKEGEVSYPNGLLNYDLMDERNSTNMKITKADDLRVMCKTMKKLWQLECGYCRSKHP</sequence>
<evidence type="ECO:0008006" key="3">
    <source>
        <dbReference type="Google" id="ProtNLM"/>
    </source>
</evidence>
<evidence type="ECO:0000313" key="1">
    <source>
        <dbReference type="EMBL" id="KAG6371491.1"/>
    </source>
</evidence>
<dbReference type="SUPFAM" id="SSF56112">
    <property type="entry name" value="Protein kinase-like (PK-like)"/>
    <property type="match status" value="1"/>
</dbReference>
<name>A0A8I3A565_9AGAM</name>
<dbReference type="Gene3D" id="1.10.510.10">
    <property type="entry name" value="Transferase(Phosphotransferase) domain 1"/>
    <property type="match status" value="1"/>
</dbReference>